<sequence>GILYFMIMENFRYLEDISGVDILIKRAKSQGLNIKNVKDISDLLQTNDKVACSIVKEIASWIGAAVINVIHIIGPEVVFIGGKMAVLGDSLIQPIREIVSMYLFGDQEVEVRLSEISENAVAIGAAIYATTKWLEKKSTERVTY</sequence>
<dbReference type="SUPFAM" id="SSF53067">
    <property type="entry name" value="Actin-like ATPase domain"/>
    <property type="match status" value="1"/>
</dbReference>
<organism evidence="1">
    <name type="scientific">marine sediment metagenome</name>
    <dbReference type="NCBI Taxonomy" id="412755"/>
    <lineage>
        <taxon>unclassified sequences</taxon>
        <taxon>metagenomes</taxon>
        <taxon>ecological metagenomes</taxon>
    </lineage>
</organism>
<dbReference type="EMBL" id="BARS01029738">
    <property type="protein sequence ID" value="GAG07966.1"/>
    <property type="molecule type" value="Genomic_DNA"/>
</dbReference>
<proteinExistence type="predicted"/>
<comment type="caution">
    <text evidence="1">The sequence shown here is derived from an EMBL/GenBank/DDBJ whole genome shotgun (WGS) entry which is preliminary data.</text>
</comment>
<name>X0W5M2_9ZZZZ</name>
<reference evidence="1" key="1">
    <citation type="journal article" date="2014" name="Front. Microbiol.">
        <title>High frequency of phylogenetically diverse reductive dehalogenase-homologous genes in deep subseafloor sedimentary metagenomes.</title>
        <authorList>
            <person name="Kawai M."/>
            <person name="Futagami T."/>
            <person name="Toyoda A."/>
            <person name="Takaki Y."/>
            <person name="Nishi S."/>
            <person name="Hori S."/>
            <person name="Arai W."/>
            <person name="Tsubouchi T."/>
            <person name="Morono Y."/>
            <person name="Uchiyama I."/>
            <person name="Ito T."/>
            <person name="Fujiyama A."/>
            <person name="Inagaki F."/>
            <person name="Takami H."/>
        </authorList>
    </citation>
    <scope>NUCLEOTIDE SEQUENCE</scope>
    <source>
        <strain evidence="1">Expedition CK06-06</strain>
    </source>
</reference>
<dbReference type="Pfam" id="PF00480">
    <property type="entry name" value="ROK"/>
    <property type="match status" value="1"/>
</dbReference>
<dbReference type="PANTHER" id="PTHR18964:SF149">
    <property type="entry name" value="BIFUNCTIONAL UDP-N-ACETYLGLUCOSAMINE 2-EPIMERASE_N-ACETYLMANNOSAMINE KINASE"/>
    <property type="match status" value="1"/>
</dbReference>
<dbReference type="InterPro" id="IPR000600">
    <property type="entry name" value="ROK"/>
</dbReference>
<dbReference type="Gene3D" id="3.30.420.40">
    <property type="match status" value="2"/>
</dbReference>
<accession>X0W5M2</accession>
<protein>
    <recommendedName>
        <fullName evidence="2">ROK family protein</fullName>
    </recommendedName>
</protein>
<evidence type="ECO:0008006" key="2">
    <source>
        <dbReference type="Google" id="ProtNLM"/>
    </source>
</evidence>
<feature type="non-terminal residue" evidence="1">
    <location>
        <position position="1"/>
    </location>
</feature>
<dbReference type="AlphaFoldDB" id="X0W5M2"/>
<dbReference type="InterPro" id="IPR043129">
    <property type="entry name" value="ATPase_NBD"/>
</dbReference>
<evidence type="ECO:0000313" key="1">
    <source>
        <dbReference type="EMBL" id="GAG07966.1"/>
    </source>
</evidence>
<gene>
    <name evidence="1" type="ORF">S01H1_46440</name>
</gene>
<dbReference type="PANTHER" id="PTHR18964">
    <property type="entry name" value="ROK (REPRESSOR, ORF, KINASE) FAMILY"/>
    <property type="match status" value="1"/>
</dbReference>